<reference evidence="2" key="1">
    <citation type="submission" date="2019-08" db="EMBL/GenBank/DDBJ databases">
        <authorList>
            <person name="Kucharzyk K."/>
            <person name="Murdoch R.W."/>
            <person name="Higgins S."/>
            <person name="Loffler F."/>
        </authorList>
    </citation>
    <scope>NUCLEOTIDE SEQUENCE</scope>
</reference>
<dbReference type="EMBL" id="VSSQ01093350">
    <property type="protein sequence ID" value="MPN38245.1"/>
    <property type="molecule type" value="Genomic_DNA"/>
</dbReference>
<evidence type="ECO:0000313" key="2">
    <source>
        <dbReference type="EMBL" id="MPN38245.1"/>
    </source>
</evidence>
<name>A0A645HGS4_9ZZZZ</name>
<organism evidence="2">
    <name type="scientific">bioreactor metagenome</name>
    <dbReference type="NCBI Taxonomy" id="1076179"/>
    <lineage>
        <taxon>unclassified sequences</taxon>
        <taxon>metagenomes</taxon>
        <taxon>ecological metagenomes</taxon>
    </lineage>
</organism>
<keyword evidence="1" id="KW-0812">Transmembrane</keyword>
<evidence type="ECO:0000256" key="1">
    <source>
        <dbReference type="SAM" id="Phobius"/>
    </source>
</evidence>
<accession>A0A645HGS4</accession>
<comment type="caution">
    <text evidence="2">The sequence shown here is derived from an EMBL/GenBank/DDBJ whole genome shotgun (WGS) entry which is preliminary data.</text>
</comment>
<feature type="transmembrane region" description="Helical" evidence="1">
    <location>
        <begin position="6"/>
        <end position="22"/>
    </location>
</feature>
<gene>
    <name evidence="2" type="ORF">SDC9_185769</name>
</gene>
<protein>
    <submittedName>
        <fullName evidence="2">Uncharacterized protein</fullName>
    </submittedName>
</protein>
<keyword evidence="1" id="KW-0472">Membrane</keyword>
<sequence>MAEMFVIILVIIYLVYIVAFEVPKDIKKLETKVDSLHLSLKEIEIKLVQLDKKLDQKQ</sequence>
<proteinExistence type="predicted"/>
<keyword evidence="1" id="KW-1133">Transmembrane helix</keyword>
<dbReference type="AlphaFoldDB" id="A0A645HGS4"/>